<dbReference type="EMBL" id="WTFF01000123">
    <property type="protein sequence ID" value="MBW5483793.1"/>
    <property type="molecule type" value="Genomic_DNA"/>
</dbReference>
<dbReference type="PANTHER" id="PTHR43877">
    <property type="entry name" value="AMINOALKYLPHOSPHONATE N-ACETYLTRANSFERASE-RELATED-RELATED"/>
    <property type="match status" value="1"/>
</dbReference>
<dbReference type="InterPro" id="IPR000182">
    <property type="entry name" value="GNAT_dom"/>
</dbReference>
<dbReference type="Gene3D" id="3.40.630.30">
    <property type="match status" value="1"/>
</dbReference>
<evidence type="ECO:0000313" key="4">
    <source>
        <dbReference type="EMBL" id="MBW5483793.1"/>
    </source>
</evidence>
<evidence type="ECO:0000259" key="3">
    <source>
        <dbReference type="PROSITE" id="PS51186"/>
    </source>
</evidence>
<dbReference type="CDD" id="cd04301">
    <property type="entry name" value="NAT_SF"/>
    <property type="match status" value="1"/>
</dbReference>
<dbReference type="PROSITE" id="PS51186">
    <property type="entry name" value="GNAT"/>
    <property type="match status" value="1"/>
</dbReference>
<keyword evidence="2" id="KW-0012">Acyltransferase</keyword>
<feature type="domain" description="N-acetyltransferase" evidence="3">
    <location>
        <begin position="1"/>
        <end position="147"/>
    </location>
</feature>
<evidence type="ECO:0000256" key="1">
    <source>
        <dbReference type="ARBA" id="ARBA00022679"/>
    </source>
</evidence>
<protein>
    <submittedName>
        <fullName evidence="4">GNAT family N-acetyltransferase</fullName>
    </submittedName>
</protein>
<proteinExistence type="predicted"/>
<keyword evidence="5" id="KW-1185">Reference proteome</keyword>
<dbReference type="PANTHER" id="PTHR43877:SF1">
    <property type="entry name" value="ACETYLTRANSFERASE"/>
    <property type="match status" value="1"/>
</dbReference>
<comment type="caution">
    <text evidence="4">The sequence shown here is derived from an EMBL/GenBank/DDBJ whole genome shotgun (WGS) entry which is preliminary data.</text>
</comment>
<dbReference type="InterPro" id="IPR050832">
    <property type="entry name" value="Bact_Acetyltransf"/>
</dbReference>
<evidence type="ECO:0000256" key="2">
    <source>
        <dbReference type="ARBA" id="ARBA00023315"/>
    </source>
</evidence>
<organism evidence="4 5">
    <name type="scientific">Streptomyces bambusae</name>
    <dbReference type="NCBI Taxonomy" id="1550616"/>
    <lineage>
        <taxon>Bacteria</taxon>
        <taxon>Bacillati</taxon>
        <taxon>Actinomycetota</taxon>
        <taxon>Actinomycetes</taxon>
        <taxon>Kitasatosporales</taxon>
        <taxon>Streptomycetaceae</taxon>
        <taxon>Streptomyces</taxon>
    </lineage>
</organism>
<evidence type="ECO:0000313" key="5">
    <source>
        <dbReference type="Proteomes" id="UP000812013"/>
    </source>
</evidence>
<dbReference type="SUPFAM" id="SSF55729">
    <property type="entry name" value="Acyl-CoA N-acyltransferases (Nat)"/>
    <property type="match status" value="1"/>
</dbReference>
<dbReference type="Proteomes" id="UP000812013">
    <property type="component" value="Unassembled WGS sequence"/>
</dbReference>
<name>A0ABS6Z7Q7_9ACTN</name>
<dbReference type="Pfam" id="PF00583">
    <property type="entry name" value="Acetyltransf_1"/>
    <property type="match status" value="1"/>
</dbReference>
<accession>A0ABS6Z7Q7</accession>
<keyword evidence="1" id="KW-0808">Transferase</keyword>
<dbReference type="InterPro" id="IPR016181">
    <property type="entry name" value="Acyl_CoA_acyltransferase"/>
</dbReference>
<reference evidence="4 5" key="1">
    <citation type="submission" date="2019-12" db="EMBL/GenBank/DDBJ databases">
        <title>Genome sequence of Streptomyces bambusae.</title>
        <authorList>
            <person name="Bansal K."/>
            <person name="Choksket S."/>
            <person name="Korpole S."/>
            <person name="Patil P.B."/>
        </authorList>
    </citation>
    <scope>NUCLEOTIDE SEQUENCE [LARGE SCALE GENOMIC DNA]</scope>
    <source>
        <strain evidence="4 5">SK60</strain>
    </source>
</reference>
<dbReference type="RefSeq" id="WP_219668276.1">
    <property type="nucleotide sequence ID" value="NZ_WTFF01000123.1"/>
</dbReference>
<gene>
    <name evidence="4" type="ORF">GPJ59_18355</name>
</gene>
<sequence length="147" mass="15771">MLIEQATEADVDVISEMLGEIEAYYGGEPVPGDPAQIRTALFSDRPAATVLLARDGEQVVGLASYTFLWPAAGADTSLYLKELFVRETARRRGAAGALMRALQAAAGKAGCSRVEWTADRDNPAALAFYEALGAVPRDGKVFYRVES</sequence>